<dbReference type="PANTHER" id="PTHR43289:SF6">
    <property type="entry name" value="SERINE_THREONINE-PROTEIN KINASE NEKL-3"/>
    <property type="match status" value="1"/>
</dbReference>
<dbReference type="Pfam" id="PF06439">
    <property type="entry name" value="3keto-disac_hyd"/>
    <property type="match status" value="1"/>
</dbReference>
<keyword evidence="8" id="KW-0472">Membrane</keyword>
<feature type="region of interest" description="Disordered" evidence="7">
    <location>
        <begin position="362"/>
        <end position="397"/>
    </location>
</feature>
<feature type="binding site" evidence="6">
    <location>
        <position position="41"/>
    </location>
    <ligand>
        <name>ATP</name>
        <dbReference type="ChEBI" id="CHEBI:30616"/>
    </ligand>
</feature>
<dbReference type="GO" id="GO:0004674">
    <property type="term" value="F:protein serine/threonine kinase activity"/>
    <property type="evidence" value="ECO:0007669"/>
    <property type="project" value="UniProtKB-EC"/>
</dbReference>
<gene>
    <name evidence="10" type="ORF">KSF_043740</name>
</gene>
<feature type="region of interest" description="Disordered" evidence="7">
    <location>
        <begin position="314"/>
        <end position="343"/>
    </location>
</feature>
<feature type="domain" description="Protein kinase" evidence="9">
    <location>
        <begin position="12"/>
        <end position="269"/>
    </location>
</feature>
<dbReference type="InterPro" id="IPR017441">
    <property type="entry name" value="Protein_kinase_ATP_BS"/>
</dbReference>
<keyword evidence="2" id="KW-0808">Transferase</keyword>
<dbReference type="SMART" id="SM00220">
    <property type="entry name" value="S_TKc"/>
    <property type="match status" value="1"/>
</dbReference>
<evidence type="ECO:0000256" key="7">
    <source>
        <dbReference type="SAM" id="MobiDB-lite"/>
    </source>
</evidence>
<dbReference type="GO" id="GO:0005524">
    <property type="term" value="F:ATP binding"/>
    <property type="evidence" value="ECO:0007669"/>
    <property type="project" value="UniProtKB-UniRule"/>
</dbReference>
<sequence>MIDPVGQQLGNYRLVRLLGRGGFADVYLGEHVHLRTQAAIKILQMRLAEEHAESFINEARTIAHLIHPNIVRVLDFGVHNAVPFLVMDYAPGGTIRRHMPSGRPLPPADLFPFITQAAAALQYAHNRKLMHRDVKPENMLIGVNGEVLLSDFGLALVTQSTSSRAAGGKGGDFSGTATYMAPEQARGKPRPASDQYALGIVVFEWLTGERPFQGTFIEVATQQVLAPVPSLREKNPAIPLALEEVVMRAMAKEYQQRFPSVQEFAAALAQACGREGLISAQMAQAAQVVTASSAMPGTSVLGNVSQQLTYLQSVKSQEAQQPPTTPSPDIASEGTFLTPSSSSQDYATEMISNLQVSPLSFMQKSSQKLQQPPEGAAGPASSSPKLQQSSKSASLSAPSSQQLGWQLVQSTDASAEQTFMMPSSMNNPALVAKALKRASHTNKVLLAVSVFLICMLVIGGGAGLYFMHRNGRSVQLPPPINRGVGKGTSIGQPQQDGTAGGKQPARPTPTPQLSNSNAGTQAPSPYMSSMGTLVVNDPMTSNQLRWDDGESCKIDTGGYYIGVSGQQSTICYAHATDYANFTYEVQMSFLKADDTDPDAVAVGLVFRGDNDSGASYRIEVSQNGRVIPLMCKAADTCAVFDDGQSRPADGSPGPATGSLQQAVAAFNNGVEQSNKLAVVAIDNLLVFYINGQEVFSTKQASFPKHGMIGLYLRDRNKDSSAVALFKNVKVWQA</sequence>
<dbReference type="Gene3D" id="2.60.120.560">
    <property type="entry name" value="Exo-inulinase, domain 1"/>
    <property type="match status" value="1"/>
</dbReference>
<keyword evidence="8" id="KW-0812">Transmembrane</keyword>
<keyword evidence="4" id="KW-0418">Kinase</keyword>
<keyword evidence="5 6" id="KW-0067">ATP-binding</keyword>
<feature type="transmembrane region" description="Helical" evidence="8">
    <location>
        <begin position="444"/>
        <end position="466"/>
    </location>
</feature>
<dbReference type="EC" id="2.7.11.1" evidence="1"/>
<protein>
    <recommendedName>
        <fullName evidence="1">non-specific serine/threonine protein kinase</fullName>
        <ecNumber evidence="1">2.7.11.1</ecNumber>
    </recommendedName>
</protein>
<dbReference type="PROSITE" id="PS00107">
    <property type="entry name" value="PROTEIN_KINASE_ATP"/>
    <property type="match status" value="1"/>
</dbReference>
<evidence type="ECO:0000256" key="3">
    <source>
        <dbReference type="ARBA" id="ARBA00022741"/>
    </source>
</evidence>
<dbReference type="Gene3D" id="3.30.200.20">
    <property type="entry name" value="Phosphorylase Kinase, domain 1"/>
    <property type="match status" value="1"/>
</dbReference>
<evidence type="ECO:0000256" key="6">
    <source>
        <dbReference type="PROSITE-ProRule" id="PRU10141"/>
    </source>
</evidence>
<comment type="caution">
    <text evidence="10">The sequence shown here is derived from an EMBL/GenBank/DDBJ whole genome shotgun (WGS) entry which is preliminary data.</text>
</comment>
<dbReference type="InterPro" id="IPR008271">
    <property type="entry name" value="Ser/Thr_kinase_AS"/>
</dbReference>
<dbReference type="InterPro" id="IPR010496">
    <property type="entry name" value="AL/BT2_dom"/>
</dbReference>
<evidence type="ECO:0000256" key="5">
    <source>
        <dbReference type="ARBA" id="ARBA00022840"/>
    </source>
</evidence>
<dbReference type="CDD" id="cd14014">
    <property type="entry name" value="STKc_PknB_like"/>
    <property type="match status" value="1"/>
</dbReference>
<accession>A0A8J3IS61</accession>
<feature type="compositionally biased region" description="Low complexity" evidence="7">
    <location>
        <begin position="379"/>
        <end position="397"/>
    </location>
</feature>
<dbReference type="Pfam" id="PF00069">
    <property type="entry name" value="Pkinase"/>
    <property type="match status" value="1"/>
</dbReference>
<evidence type="ECO:0000256" key="2">
    <source>
        <dbReference type="ARBA" id="ARBA00022679"/>
    </source>
</evidence>
<organism evidence="10 11">
    <name type="scientific">Reticulibacter mediterranei</name>
    <dbReference type="NCBI Taxonomy" id="2778369"/>
    <lineage>
        <taxon>Bacteria</taxon>
        <taxon>Bacillati</taxon>
        <taxon>Chloroflexota</taxon>
        <taxon>Ktedonobacteria</taxon>
        <taxon>Ktedonobacterales</taxon>
        <taxon>Reticulibacteraceae</taxon>
        <taxon>Reticulibacter</taxon>
    </lineage>
</organism>
<dbReference type="PROSITE" id="PS00108">
    <property type="entry name" value="PROTEIN_KINASE_ST"/>
    <property type="match status" value="1"/>
</dbReference>
<reference evidence="10" key="1">
    <citation type="submission" date="2020-10" db="EMBL/GenBank/DDBJ databases">
        <title>Taxonomic study of unclassified bacteria belonging to the class Ktedonobacteria.</title>
        <authorList>
            <person name="Yabe S."/>
            <person name="Wang C.M."/>
            <person name="Zheng Y."/>
            <person name="Sakai Y."/>
            <person name="Cavaletti L."/>
            <person name="Monciardini P."/>
            <person name="Donadio S."/>
        </authorList>
    </citation>
    <scope>NUCLEOTIDE SEQUENCE</scope>
    <source>
        <strain evidence="10">ID150040</strain>
    </source>
</reference>
<evidence type="ECO:0000313" key="10">
    <source>
        <dbReference type="EMBL" id="GHO94326.1"/>
    </source>
</evidence>
<evidence type="ECO:0000256" key="8">
    <source>
        <dbReference type="SAM" id="Phobius"/>
    </source>
</evidence>
<dbReference type="PROSITE" id="PS50011">
    <property type="entry name" value="PROTEIN_KINASE_DOM"/>
    <property type="match status" value="1"/>
</dbReference>
<feature type="region of interest" description="Disordered" evidence="7">
    <location>
        <begin position="477"/>
        <end position="527"/>
    </location>
</feature>
<name>A0A8J3IS61_9CHLR</name>
<dbReference type="SUPFAM" id="SSF56112">
    <property type="entry name" value="Protein kinase-like (PK-like)"/>
    <property type="match status" value="1"/>
</dbReference>
<evidence type="ECO:0000256" key="4">
    <source>
        <dbReference type="ARBA" id="ARBA00022777"/>
    </source>
</evidence>
<dbReference type="InterPro" id="IPR000719">
    <property type="entry name" value="Prot_kinase_dom"/>
</dbReference>
<keyword evidence="11" id="KW-1185">Reference proteome</keyword>
<dbReference type="RefSeq" id="WP_220205068.1">
    <property type="nucleotide sequence ID" value="NZ_BNJK01000001.1"/>
</dbReference>
<dbReference type="Proteomes" id="UP000597444">
    <property type="component" value="Unassembled WGS sequence"/>
</dbReference>
<evidence type="ECO:0000259" key="9">
    <source>
        <dbReference type="PROSITE" id="PS50011"/>
    </source>
</evidence>
<proteinExistence type="predicted"/>
<evidence type="ECO:0000313" key="11">
    <source>
        <dbReference type="Proteomes" id="UP000597444"/>
    </source>
</evidence>
<dbReference type="InterPro" id="IPR011009">
    <property type="entry name" value="Kinase-like_dom_sf"/>
</dbReference>
<dbReference type="PANTHER" id="PTHR43289">
    <property type="entry name" value="MITOGEN-ACTIVATED PROTEIN KINASE KINASE KINASE 20-RELATED"/>
    <property type="match status" value="1"/>
</dbReference>
<evidence type="ECO:0000256" key="1">
    <source>
        <dbReference type="ARBA" id="ARBA00012513"/>
    </source>
</evidence>
<feature type="compositionally biased region" description="Polar residues" evidence="7">
    <location>
        <begin position="511"/>
        <end position="527"/>
    </location>
</feature>
<dbReference type="GO" id="GO:0016787">
    <property type="term" value="F:hydrolase activity"/>
    <property type="evidence" value="ECO:0007669"/>
    <property type="project" value="InterPro"/>
</dbReference>
<keyword evidence="3 6" id="KW-0547">Nucleotide-binding</keyword>
<dbReference type="EMBL" id="BNJK01000001">
    <property type="protein sequence ID" value="GHO94326.1"/>
    <property type="molecule type" value="Genomic_DNA"/>
</dbReference>
<keyword evidence="8" id="KW-1133">Transmembrane helix</keyword>
<dbReference type="AlphaFoldDB" id="A0A8J3IS61"/>
<dbReference type="Gene3D" id="1.10.510.10">
    <property type="entry name" value="Transferase(Phosphotransferase) domain 1"/>
    <property type="match status" value="1"/>
</dbReference>